<proteinExistence type="predicted"/>
<accession>A0ABS2A5B7</accession>
<reference evidence="1 2" key="1">
    <citation type="submission" date="2021-01" db="EMBL/GenBank/DDBJ databases">
        <title>Actinoplanes sp. nov. LDG1-06 isolated from lichen.</title>
        <authorList>
            <person name="Saeng-In P."/>
            <person name="Phongsopitanun W."/>
            <person name="Kanchanasin P."/>
            <person name="Yuki M."/>
            <person name="Kudo T."/>
            <person name="Ohkuma M."/>
            <person name="Tanasupawat S."/>
        </authorList>
    </citation>
    <scope>NUCLEOTIDE SEQUENCE [LARGE SCALE GENOMIC DNA]</scope>
    <source>
        <strain evidence="1 2">LDG1-06</strain>
    </source>
</reference>
<sequence>MFNLEPVRQYKLLRPPLAQALAQVRFPIMARLHTLEGIAGLQEVLAPDFPYMDRVTEMAIAVGPTLGLEAQPEQAVVWHFTNDHGHLLIVGSNVVTLSVADQYAGIGNFSAMFERVLTAIKQTLNPRRCDRVAVRFLDVVDDAEGGWKDWFNQDLVGWSSSETVRGDTQLVASVSQIQLASPPVDQLATCHGDVQAVVRHGVANSNSVIPGLPPVTLQTRSFFLDMDLFVAVSQPFDSTPLVGQFRAMHSQIDRFFRWTLTPAGEKRFGLEER</sequence>
<evidence type="ECO:0000313" key="2">
    <source>
        <dbReference type="Proteomes" id="UP000632138"/>
    </source>
</evidence>
<dbReference type="InterPro" id="IPR026349">
    <property type="entry name" value="CHP04255"/>
</dbReference>
<name>A0ABS2A5B7_9ACTN</name>
<dbReference type="RefSeq" id="WP_203374878.1">
    <property type="nucleotide sequence ID" value="NZ_JAENHP010000001.1"/>
</dbReference>
<protein>
    <submittedName>
        <fullName evidence="1">TIGR04255 family protein</fullName>
    </submittedName>
</protein>
<keyword evidence="2" id="KW-1185">Reference proteome</keyword>
<dbReference type="Proteomes" id="UP000632138">
    <property type="component" value="Unassembled WGS sequence"/>
</dbReference>
<gene>
    <name evidence="1" type="ORF">JIG36_05635</name>
</gene>
<dbReference type="NCBIfam" id="TIGR04255">
    <property type="entry name" value="sporadTIGR04255"/>
    <property type="match status" value="1"/>
</dbReference>
<evidence type="ECO:0000313" key="1">
    <source>
        <dbReference type="EMBL" id="MBM2615040.1"/>
    </source>
</evidence>
<comment type="caution">
    <text evidence="1">The sequence shown here is derived from an EMBL/GenBank/DDBJ whole genome shotgun (WGS) entry which is preliminary data.</text>
</comment>
<organism evidence="1 2">
    <name type="scientific">Paractinoplanes ovalisporus</name>
    <dbReference type="NCBI Taxonomy" id="2810368"/>
    <lineage>
        <taxon>Bacteria</taxon>
        <taxon>Bacillati</taxon>
        <taxon>Actinomycetota</taxon>
        <taxon>Actinomycetes</taxon>
        <taxon>Micromonosporales</taxon>
        <taxon>Micromonosporaceae</taxon>
        <taxon>Paractinoplanes</taxon>
    </lineage>
</organism>
<dbReference type="EMBL" id="JAENHP010000001">
    <property type="protein sequence ID" value="MBM2615040.1"/>
    <property type="molecule type" value="Genomic_DNA"/>
</dbReference>